<evidence type="ECO:0000313" key="2">
    <source>
        <dbReference type="Proteomes" id="UP000289340"/>
    </source>
</evidence>
<dbReference type="Proteomes" id="UP000289340">
    <property type="component" value="Chromosome 1"/>
</dbReference>
<reference evidence="1 2" key="1">
    <citation type="submission" date="2018-09" db="EMBL/GenBank/DDBJ databases">
        <title>A high-quality reference genome of wild soybean provides a powerful tool to mine soybean genomes.</title>
        <authorList>
            <person name="Xie M."/>
            <person name="Chung C.Y.L."/>
            <person name="Li M.-W."/>
            <person name="Wong F.-L."/>
            <person name="Chan T.-F."/>
            <person name="Lam H.-M."/>
        </authorList>
    </citation>
    <scope>NUCLEOTIDE SEQUENCE [LARGE SCALE GENOMIC DNA]</scope>
    <source>
        <strain evidence="2">cv. W05</strain>
        <tissue evidence="1">Hypocotyl of etiolated seedlings</tissue>
    </source>
</reference>
<comment type="caution">
    <text evidence="1">The sequence shown here is derived from an EMBL/GenBank/DDBJ whole genome shotgun (WGS) entry which is preliminary data.</text>
</comment>
<name>A0A445M1P0_GLYSO</name>
<gene>
    <name evidence="1" type="ORF">D0Y65_001158</name>
</gene>
<keyword evidence="2" id="KW-1185">Reference proteome</keyword>
<evidence type="ECO:0000313" key="1">
    <source>
        <dbReference type="EMBL" id="RZC29464.1"/>
    </source>
</evidence>
<proteinExistence type="predicted"/>
<dbReference type="EMBL" id="QZWG01000001">
    <property type="protein sequence ID" value="RZC29464.1"/>
    <property type="molecule type" value="Genomic_DNA"/>
</dbReference>
<accession>A0A445M1P0</accession>
<dbReference type="AlphaFoldDB" id="A0A445M1P0"/>
<organism evidence="1 2">
    <name type="scientific">Glycine soja</name>
    <name type="common">Wild soybean</name>
    <dbReference type="NCBI Taxonomy" id="3848"/>
    <lineage>
        <taxon>Eukaryota</taxon>
        <taxon>Viridiplantae</taxon>
        <taxon>Streptophyta</taxon>
        <taxon>Embryophyta</taxon>
        <taxon>Tracheophyta</taxon>
        <taxon>Spermatophyta</taxon>
        <taxon>Magnoliopsida</taxon>
        <taxon>eudicotyledons</taxon>
        <taxon>Gunneridae</taxon>
        <taxon>Pentapetalae</taxon>
        <taxon>rosids</taxon>
        <taxon>fabids</taxon>
        <taxon>Fabales</taxon>
        <taxon>Fabaceae</taxon>
        <taxon>Papilionoideae</taxon>
        <taxon>50 kb inversion clade</taxon>
        <taxon>NPAAA clade</taxon>
        <taxon>indigoferoid/millettioid clade</taxon>
        <taxon>Phaseoleae</taxon>
        <taxon>Glycine</taxon>
        <taxon>Glycine subgen. Soja</taxon>
    </lineage>
</organism>
<sequence>MVSLVLLAECPVSTYLAGATGDTTFLPSQHLSHWCYWRYRLHADAANGDTCLPPVEMAESTLANPFSLTTNTFFVATQHCSFGPFTVVSSSPSTCNCSMLHVLLDAAKPATTRRVRLYHHHKFEHPLEFNIGNSKDPRCRIQCPDILPENTGVAVQCKIKVKCRSEVAGSTMSDTMS</sequence>
<protein>
    <submittedName>
        <fullName evidence="1">Uncharacterized protein</fullName>
    </submittedName>
</protein>